<dbReference type="KEGG" id="hazt:108675530"/>
<dbReference type="Pfam" id="PF00059">
    <property type="entry name" value="Lectin_C"/>
    <property type="match status" value="1"/>
</dbReference>
<reference evidence="3" key="1">
    <citation type="submission" date="2025-08" db="UniProtKB">
        <authorList>
            <consortium name="RefSeq"/>
        </authorList>
    </citation>
    <scope>IDENTIFICATION</scope>
    <source>
        <tissue evidence="3">Whole organism</tissue>
    </source>
</reference>
<evidence type="ECO:0000313" key="3">
    <source>
        <dbReference type="RefSeq" id="XP_018019039.2"/>
    </source>
</evidence>
<dbReference type="Proteomes" id="UP000694843">
    <property type="component" value="Unplaced"/>
</dbReference>
<dbReference type="GeneID" id="108675530"/>
<feature type="domain" description="C-type lectin" evidence="1">
    <location>
        <begin position="74"/>
        <end position="183"/>
    </location>
</feature>
<organism evidence="2 3">
    <name type="scientific">Hyalella azteca</name>
    <name type="common">Amphipod</name>
    <dbReference type="NCBI Taxonomy" id="294128"/>
    <lineage>
        <taxon>Eukaryota</taxon>
        <taxon>Metazoa</taxon>
        <taxon>Ecdysozoa</taxon>
        <taxon>Arthropoda</taxon>
        <taxon>Crustacea</taxon>
        <taxon>Multicrustacea</taxon>
        <taxon>Malacostraca</taxon>
        <taxon>Eumalacostraca</taxon>
        <taxon>Peracarida</taxon>
        <taxon>Amphipoda</taxon>
        <taxon>Senticaudata</taxon>
        <taxon>Talitrida</taxon>
        <taxon>Talitroidea</taxon>
        <taxon>Hyalellidae</taxon>
        <taxon>Hyalella</taxon>
    </lineage>
</organism>
<dbReference type="OrthoDB" id="6356177at2759"/>
<dbReference type="AlphaFoldDB" id="A0A8B7NYY9"/>
<dbReference type="InterPro" id="IPR001304">
    <property type="entry name" value="C-type_lectin-like"/>
</dbReference>
<dbReference type="SMART" id="SM00034">
    <property type="entry name" value="CLECT"/>
    <property type="match status" value="1"/>
</dbReference>
<protein>
    <submittedName>
        <fullName evidence="3">Uncharacterized protein LOC108675530</fullName>
    </submittedName>
</protein>
<name>A0A8B7NYY9_HYAAZ</name>
<proteinExistence type="predicted"/>
<evidence type="ECO:0000313" key="2">
    <source>
        <dbReference type="Proteomes" id="UP000694843"/>
    </source>
</evidence>
<dbReference type="SUPFAM" id="SSF56436">
    <property type="entry name" value="C-type lectin-like"/>
    <property type="match status" value="1"/>
</dbReference>
<dbReference type="Gene3D" id="3.10.100.10">
    <property type="entry name" value="Mannose-Binding Protein A, subunit A"/>
    <property type="match status" value="1"/>
</dbReference>
<dbReference type="PROSITE" id="PS50041">
    <property type="entry name" value="C_TYPE_LECTIN_2"/>
    <property type="match status" value="1"/>
</dbReference>
<accession>A0A8B7NYY9</accession>
<keyword evidence="2" id="KW-1185">Reference proteome</keyword>
<dbReference type="InterPro" id="IPR016186">
    <property type="entry name" value="C-type_lectin-like/link_sf"/>
</dbReference>
<dbReference type="InterPro" id="IPR016187">
    <property type="entry name" value="CTDL_fold"/>
</dbReference>
<gene>
    <name evidence="3" type="primary">LOC108675530</name>
</gene>
<dbReference type="RefSeq" id="XP_018019039.2">
    <property type="nucleotide sequence ID" value="XM_018163550.2"/>
</dbReference>
<evidence type="ECO:0000259" key="1">
    <source>
        <dbReference type="PROSITE" id="PS50041"/>
    </source>
</evidence>
<sequence>MDADVTSKTVVTKPCKCIIDCYVNPACQAVASEEVSTNVTCYFSLHFGVQTRLTSRNTATTYVKKECADNFVRLGGICYFFSSEMADQATAKTKCPATSSLAFPSSGGELTSLVDYIKKNKADVDNWYVDLNKTNDKWYWGDGVNYKGAIEIYGNNELCARLRGSSYELADCPCSTDYNFICQYTGQA</sequence>